<reference evidence="2" key="2">
    <citation type="submission" date="2021-09" db="EMBL/GenBank/DDBJ databases">
        <authorList>
            <person name="Jia N."/>
            <person name="Wang J."/>
            <person name="Shi W."/>
            <person name="Du L."/>
            <person name="Sun Y."/>
            <person name="Zhan W."/>
            <person name="Jiang J."/>
            <person name="Wang Q."/>
            <person name="Zhang B."/>
            <person name="Ji P."/>
            <person name="Sakyi L.B."/>
            <person name="Cui X."/>
            <person name="Yuan T."/>
            <person name="Jiang B."/>
            <person name="Yang W."/>
            <person name="Lam T.T.-Y."/>
            <person name="Chang Q."/>
            <person name="Ding S."/>
            <person name="Wang X."/>
            <person name="Zhu J."/>
            <person name="Ruan X."/>
            <person name="Zhao L."/>
            <person name="Wei J."/>
            <person name="Que T."/>
            <person name="Du C."/>
            <person name="Cheng J."/>
            <person name="Dai P."/>
            <person name="Han X."/>
            <person name="Huang E."/>
            <person name="Gao Y."/>
            <person name="Liu J."/>
            <person name="Shao H."/>
            <person name="Ye R."/>
            <person name="Li L."/>
            <person name="Wei W."/>
            <person name="Wang X."/>
            <person name="Wang C."/>
            <person name="Huo Q."/>
            <person name="Li W."/>
            <person name="Guo W."/>
            <person name="Chen H."/>
            <person name="Chen S."/>
            <person name="Zhou L."/>
            <person name="Zhou L."/>
            <person name="Ni X."/>
            <person name="Tian J."/>
            <person name="Zhou Y."/>
            <person name="Sheng Y."/>
            <person name="Liu T."/>
            <person name="Pan Y."/>
            <person name="Xia L."/>
            <person name="Li J."/>
            <person name="Zhao F."/>
            <person name="Cao W."/>
        </authorList>
    </citation>
    <scope>NUCLEOTIDE SEQUENCE</scope>
    <source>
        <strain evidence="2">Rmic-2018</strain>
        <tissue evidence="2">Larvae</tissue>
    </source>
</reference>
<dbReference type="Proteomes" id="UP000821866">
    <property type="component" value="Chromosome 9"/>
</dbReference>
<feature type="region of interest" description="Disordered" evidence="1">
    <location>
        <begin position="173"/>
        <end position="197"/>
    </location>
</feature>
<dbReference type="EMBL" id="JABSTU010000011">
    <property type="protein sequence ID" value="KAH8009211.1"/>
    <property type="molecule type" value="Genomic_DNA"/>
</dbReference>
<accession>A0A9J6D541</accession>
<evidence type="ECO:0000256" key="1">
    <source>
        <dbReference type="SAM" id="MobiDB-lite"/>
    </source>
</evidence>
<protein>
    <submittedName>
        <fullName evidence="2">Uncharacterized protein</fullName>
    </submittedName>
</protein>
<evidence type="ECO:0000313" key="3">
    <source>
        <dbReference type="Proteomes" id="UP000821866"/>
    </source>
</evidence>
<sequence length="245" mass="27316">MLGSMVPSFTGDAAGPNIRDFLQILEQVGRMGAGQNSQLIAIARCKMLGAAHDFAWKDDSVTKASTFPEFRALALERFDTEPLCSKVERIGNARQNAREEARSFGNRVRLLGTGPTANSSGEEPAKAQLRREILAEQMLSQFLTGLRDPVRRFVLSRGLKSFDEAIDVAAKEERNNKFSQSSSEPVRHVDENANSPEMRSCLDRLEKLLKESLRSRDSVEEDGQRNARRPPFSGRCFNCDGLGYF</sequence>
<dbReference type="AlphaFoldDB" id="A0A9J6D541"/>
<reference evidence="2" key="1">
    <citation type="journal article" date="2020" name="Cell">
        <title>Large-Scale Comparative Analyses of Tick Genomes Elucidate Their Genetic Diversity and Vector Capacities.</title>
        <authorList>
            <consortium name="Tick Genome and Microbiome Consortium (TIGMIC)"/>
            <person name="Jia N."/>
            <person name="Wang J."/>
            <person name="Shi W."/>
            <person name="Du L."/>
            <person name="Sun Y."/>
            <person name="Zhan W."/>
            <person name="Jiang J.F."/>
            <person name="Wang Q."/>
            <person name="Zhang B."/>
            <person name="Ji P."/>
            <person name="Bell-Sakyi L."/>
            <person name="Cui X.M."/>
            <person name="Yuan T.T."/>
            <person name="Jiang B.G."/>
            <person name="Yang W.F."/>
            <person name="Lam T.T."/>
            <person name="Chang Q.C."/>
            <person name="Ding S.J."/>
            <person name="Wang X.J."/>
            <person name="Zhu J.G."/>
            <person name="Ruan X.D."/>
            <person name="Zhao L."/>
            <person name="Wei J.T."/>
            <person name="Ye R.Z."/>
            <person name="Que T.C."/>
            <person name="Du C.H."/>
            <person name="Zhou Y.H."/>
            <person name="Cheng J.X."/>
            <person name="Dai P.F."/>
            <person name="Guo W.B."/>
            <person name="Han X.H."/>
            <person name="Huang E.J."/>
            <person name="Li L.F."/>
            <person name="Wei W."/>
            <person name="Gao Y.C."/>
            <person name="Liu J.Z."/>
            <person name="Shao H.Z."/>
            <person name="Wang X."/>
            <person name="Wang C.C."/>
            <person name="Yang T.C."/>
            <person name="Huo Q.B."/>
            <person name="Li W."/>
            <person name="Chen H.Y."/>
            <person name="Chen S.E."/>
            <person name="Zhou L.G."/>
            <person name="Ni X.B."/>
            <person name="Tian J.H."/>
            <person name="Sheng Y."/>
            <person name="Liu T."/>
            <person name="Pan Y.S."/>
            <person name="Xia L.Y."/>
            <person name="Li J."/>
            <person name="Zhao F."/>
            <person name="Cao W.C."/>
        </authorList>
    </citation>
    <scope>NUCLEOTIDE SEQUENCE</scope>
    <source>
        <strain evidence="2">Rmic-2018</strain>
    </source>
</reference>
<comment type="caution">
    <text evidence="2">The sequence shown here is derived from an EMBL/GenBank/DDBJ whole genome shotgun (WGS) entry which is preliminary data.</text>
</comment>
<gene>
    <name evidence="2" type="ORF">HPB51_012709</name>
</gene>
<evidence type="ECO:0000313" key="2">
    <source>
        <dbReference type="EMBL" id="KAH8009211.1"/>
    </source>
</evidence>
<keyword evidence="3" id="KW-1185">Reference proteome</keyword>
<proteinExistence type="predicted"/>
<organism evidence="2 3">
    <name type="scientific">Rhipicephalus microplus</name>
    <name type="common">Cattle tick</name>
    <name type="synonym">Boophilus microplus</name>
    <dbReference type="NCBI Taxonomy" id="6941"/>
    <lineage>
        <taxon>Eukaryota</taxon>
        <taxon>Metazoa</taxon>
        <taxon>Ecdysozoa</taxon>
        <taxon>Arthropoda</taxon>
        <taxon>Chelicerata</taxon>
        <taxon>Arachnida</taxon>
        <taxon>Acari</taxon>
        <taxon>Parasitiformes</taxon>
        <taxon>Ixodida</taxon>
        <taxon>Ixodoidea</taxon>
        <taxon>Ixodidae</taxon>
        <taxon>Rhipicephalinae</taxon>
        <taxon>Rhipicephalus</taxon>
        <taxon>Boophilus</taxon>
    </lineage>
</organism>
<name>A0A9J6D541_RHIMP</name>